<protein>
    <submittedName>
        <fullName evidence="2">Uncharacterized protein</fullName>
    </submittedName>
</protein>
<sequence length="282" mass="31381">MSNPAFLTDGSGIAPHIPLAKVRKVGLGGETAHVGYFLQRVVCRPQQLPDTFDTALTQPRGGRAAENPLETPAEGNRARIPANPSEFRDVIRGKIIRFDTGDELVIVPQVQQLLELPDIGGSEMFIRGVEHFQHDSSVTFNGHTQCLTGFTQVILEPQPQRVVMRVGTLGQNGADRPQFIDTTVAEIPRYKTLDVMDGMKLLRKHQKKQERGEILVFPRYGTGCFVKQGGNVPHQKRISRVRFYLFGTAGIIPVTRYDRRQSIELHGVNAFYKGRAKTVVNG</sequence>
<dbReference type="EMBL" id="CACRSZ010000081">
    <property type="protein sequence ID" value="VYT47509.1"/>
    <property type="molecule type" value="Genomic_DNA"/>
</dbReference>
<evidence type="ECO:0000256" key="1">
    <source>
        <dbReference type="SAM" id="MobiDB-lite"/>
    </source>
</evidence>
<organism evidence="2">
    <name type="scientific">Bacteroides faecis</name>
    <dbReference type="NCBI Taxonomy" id="674529"/>
    <lineage>
        <taxon>Bacteria</taxon>
        <taxon>Pseudomonadati</taxon>
        <taxon>Bacteroidota</taxon>
        <taxon>Bacteroidia</taxon>
        <taxon>Bacteroidales</taxon>
        <taxon>Bacteroidaceae</taxon>
        <taxon>Bacteroides</taxon>
    </lineage>
</organism>
<gene>
    <name evidence="2" type="ORF">BFLFYP10_03685</name>
</gene>
<evidence type="ECO:0000313" key="2">
    <source>
        <dbReference type="EMBL" id="VYT47509.1"/>
    </source>
</evidence>
<accession>A0A6N2X005</accession>
<feature type="region of interest" description="Disordered" evidence="1">
    <location>
        <begin position="54"/>
        <end position="76"/>
    </location>
</feature>
<reference evidence="2" key="1">
    <citation type="submission" date="2019-11" db="EMBL/GenBank/DDBJ databases">
        <authorList>
            <person name="Feng L."/>
        </authorList>
    </citation>
    <scope>NUCLEOTIDE SEQUENCE</scope>
    <source>
        <strain evidence="2">BfaecisLFYP10</strain>
    </source>
</reference>
<dbReference type="AlphaFoldDB" id="A0A6N2X005"/>
<name>A0A6N2X005_9BACE</name>
<proteinExistence type="predicted"/>